<feature type="chain" id="PRO_5003263478" evidence="2">
    <location>
        <begin position="20"/>
        <end position="776"/>
    </location>
</feature>
<feature type="region of interest" description="Disordered" evidence="1">
    <location>
        <begin position="741"/>
        <end position="776"/>
    </location>
</feature>
<keyword evidence="2" id="KW-0732">Signal</keyword>
<feature type="signal peptide" evidence="2">
    <location>
        <begin position="1"/>
        <end position="19"/>
    </location>
</feature>
<sequence length="776" mass="86755">MASLLTLLLLAIFATTSSAIIRFIQNDSDFQVLQSDLKVHVLFIVSSASESEKTANIEQYVEEKHSAFVSLAKGLDGIAIFDVLDLSSASTATLKTVVSWNIPKLPGLIMFCEAPKKNPYTGSMYRKMEVLHADKALSSGIDDLEQRIKASIPALYITNITRQNDPLKSLEKIFIKAKHGINVVILVGRRRQIPHAYRALSIELRGQGLTFVYINSNEATEGETNEYDFKGLFAKLKVKKTPALVALKSFQDKGARWSKVSNEKLNSYKEMKSFLEPFCSEVVRPKASSRTSSGIQMLNTTTFEEYVLESTIIWVVYFGSKSDIDALSTSSDEWIKSQRKVNKKYGIISFGAVNCDENNQPLCEKYGGAGMHRVFPVGLEEKSNRMQPVLSRNVLEVLYLPHKYQTLEEAKKAAIESIPYAVEVLHSAMEISRFAEQAEINKALPVVFFTEKEKVPAIIRAVSVALRGHNVAFATAVEIDKADKAQYGISPKQEISLVCFVSNKTTDVDQPDSSGKTFLIGYDKKQSGAYNYFNLVRFLLSVLHTYPGYTNQFDEVEDTTVEDTSGVSLSDAVPYMTKENQKNLCSGSNICVIGFFQNHVDTLSDPESALSKYLDMFTKIAVSSKKQKEPFVFMWSNGKCQKDFAEAFEVGVYQMPTVAVYSVSKQRFATMIGVFEAENVQDFLKGVITGRIGTASIDNVPELRDDCSFDEIEAENVGVPEDDNEDLSDIMDEIIKAEKEQKRVLEEAQEQPKKRHRKGKGGRKKKRSKKASKDEL</sequence>
<proteinExistence type="predicted"/>
<reference evidence="3" key="2">
    <citation type="submission" date="2011-02" db="EMBL/GenBank/DDBJ databases">
        <authorList>
            <person name="MacLean D."/>
        </authorList>
    </citation>
    <scope>NUCLEOTIDE SEQUENCE</scope>
</reference>
<dbReference type="PANTHER" id="PTHR45184:SF1">
    <property type="entry name" value="DNAJ PROTEIN ERDJ3A"/>
    <property type="match status" value="1"/>
</dbReference>
<gene>
    <name evidence="3" type="primary">AlNc14C126G6816</name>
    <name evidence="3" type="ORF">ALNC14_076910</name>
</gene>
<evidence type="ECO:0000256" key="1">
    <source>
        <dbReference type="SAM" id="MobiDB-lite"/>
    </source>
</evidence>
<evidence type="ECO:0000256" key="2">
    <source>
        <dbReference type="SAM" id="SignalP"/>
    </source>
</evidence>
<dbReference type="InterPro" id="IPR052842">
    <property type="entry name" value="ER_Co-chaperone"/>
</dbReference>
<protein>
    <submittedName>
        <fullName evidence="3">Uncharacterized protein AlNc14C126G6816</fullName>
    </submittedName>
</protein>
<dbReference type="AlphaFoldDB" id="F0WJU6"/>
<dbReference type="PANTHER" id="PTHR45184">
    <property type="entry name" value="DNAJ PROTEIN ERDJ3A"/>
    <property type="match status" value="1"/>
</dbReference>
<accession>F0WJU6</accession>
<dbReference type="InterPro" id="IPR036249">
    <property type="entry name" value="Thioredoxin-like_sf"/>
</dbReference>
<feature type="compositionally biased region" description="Basic residues" evidence="1">
    <location>
        <begin position="753"/>
        <end position="770"/>
    </location>
</feature>
<name>F0WJU6_9STRA</name>
<reference evidence="3" key="1">
    <citation type="journal article" date="2011" name="PLoS Biol.">
        <title>Gene gain and loss during evolution of obligate parasitism in the white rust pathogen of Arabidopsis thaliana.</title>
        <authorList>
            <person name="Kemen E."/>
            <person name="Gardiner A."/>
            <person name="Schultz-Larsen T."/>
            <person name="Kemen A.C."/>
            <person name="Balmuth A.L."/>
            <person name="Robert-Seilaniantz A."/>
            <person name="Bailey K."/>
            <person name="Holub E."/>
            <person name="Studholme D.J."/>
            <person name="Maclean D."/>
            <person name="Jones J.D."/>
        </authorList>
    </citation>
    <scope>NUCLEOTIDE SEQUENCE</scope>
</reference>
<dbReference type="HOGENOM" id="CLU_022001_0_0_1"/>
<dbReference type="Gene3D" id="3.40.30.10">
    <property type="entry name" value="Glutaredoxin"/>
    <property type="match status" value="2"/>
</dbReference>
<feature type="compositionally biased region" description="Basic and acidic residues" evidence="1">
    <location>
        <begin position="741"/>
        <end position="752"/>
    </location>
</feature>
<dbReference type="SUPFAM" id="SSF52833">
    <property type="entry name" value="Thioredoxin-like"/>
    <property type="match status" value="1"/>
</dbReference>
<evidence type="ECO:0000313" key="3">
    <source>
        <dbReference type="EMBL" id="CCA21548.1"/>
    </source>
</evidence>
<organism evidence="3">
    <name type="scientific">Albugo laibachii Nc14</name>
    <dbReference type="NCBI Taxonomy" id="890382"/>
    <lineage>
        <taxon>Eukaryota</taxon>
        <taxon>Sar</taxon>
        <taxon>Stramenopiles</taxon>
        <taxon>Oomycota</taxon>
        <taxon>Peronosporomycetes</taxon>
        <taxon>Albuginales</taxon>
        <taxon>Albuginaceae</taxon>
        <taxon>Albugo</taxon>
    </lineage>
</organism>
<dbReference type="EMBL" id="FR824171">
    <property type="protein sequence ID" value="CCA21548.1"/>
    <property type="molecule type" value="Genomic_DNA"/>
</dbReference>